<evidence type="ECO:0000259" key="2">
    <source>
        <dbReference type="Pfam" id="PF13649"/>
    </source>
</evidence>
<dbReference type="OrthoDB" id="465705at2"/>
<sequence>MDMDTVIDKVKEKFNQNALQYDNQRRKLIPCFEDFYSVPVSIIETDKETPKILDIGAGTGLFASFVKEKYPKAKITLIDISENMLEKARSRFKEEENIAYINADYSEYKFEEQFDVIVSSLSIHHLTDEAKKKLFNHVYNLLTPKGIFVNADQVLGHTRFIDSMYKNDWNKKIAMSGLAESEIQAAHERTKLDQMATLDHQIKWLSDSGFQDVDCVYKYFNFVVLFARKD</sequence>
<organism evidence="3 4">
    <name type="scientific">Siminovitchia terrae</name>
    <name type="common">Bacillus terrae</name>
    <dbReference type="NCBI Taxonomy" id="1914933"/>
    <lineage>
        <taxon>Bacteria</taxon>
        <taxon>Bacillati</taxon>
        <taxon>Bacillota</taxon>
        <taxon>Bacilli</taxon>
        <taxon>Bacillales</taxon>
        <taxon>Bacillaceae</taxon>
        <taxon>Siminovitchia</taxon>
    </lineage>
</organism>
<dbReference type="AlphaFoldDB" id="A0A429XA04"/>
<feature type="domain" description="Methyltransferase" evidence="2">
    <location>
        <begin position="52"/>
        <end position="146"/>
    </location>
</feature>
<dbReference type="CDD" id="cd02440">
    <property type="entry name" value="AdoMet_MTases"/>
    <property type="match status" value="1"/>
</dbReference>
<dbReference type="InterPro" id="IPR041698">
    <property type="entry name" value="Methyltransf_25"/>
</dbReference>
<dbReference type="Pfam" id="PF13649">
    <property type="entry name" value="Methyltransf_25"/>
    <property type="match status" value="1"/>
</dbReference>
<evidence type="ECO:0000256" key="1">
    <source>
        <dbReference type="ARBA" id="ARBA00022679"/>
    </source>
</evidence>
<dbReference type="GO" id="GO:0032259">
    <property type="term" value="P:methylation"/>
    <property type="evidence" value="ECO:0007669"/>
    <property type="project" value="UniProtKB-KW"/>
</dbReference>
<accession>A0A429XA04</accession>
<gene>
    <name evidence="3" type="ORF">D5F11_007315</name>
</gene>
<keyword evidence="3" id="KW-0489">Methyltransferase</keyword>
<dbReference type="Proteomes" id="UP000287296">
    <property type="component" value="Unassembled WGS sequence"/>
</dbReference>
<evidence type="ECO:0000313" key="4">
    <source>
        <dbReference type="Proteomes" id="UP000287296"/>
    </source>
</evidence>
<evidence type="ECO:0000313" key="3">
    <source>
        <dbReference type="EMBL" id="RST60254.1"/>
    </source>
</evidence>
<reference evidence="3 4" key="1">
    <citation type="submission" date="2018-12" db="EMBL/GenBank/DDBJ databases">
        <authorList>
            <person name="Sun L."/>
            <person name="Chen Z."/>
        </authorList>
    </citation>
    <scope>NUCLEOTIDE SEQUENCE [LARGE SCALE GENOMIC DNA]</scope>
    <source>
        <strain evidence="3 4">LMG 29736</strain>
    </source>
</reference>
<dbReference type="Gene3D" id="6.10.140.280">
    <property type="match status" value="1"/>
</dbReference>
<protein>
    <submittedName>
        <fullName evidence="3">Class I SAM-dependent methyltransferase</fullName>
    </submittedName>
</protein>
<dbReference type="SUPFAM" id="SSF53335">
    <property type="entry name" value="S-adenosyl-L-methionine-dependent methyltransferases"/>
    <property type="match status" value="1"/>
</dbReference>
<keyword evidence="1 3" id="KW-0808">Transferase</keyword>
<proteinExistence type="predicted"/>
<name>A0A429XA04_SIMTE</name>
<dbReference type="PANTHER" id="PTHR43861">
    <property type="entry name" value="TRANS-ACONITATE 2-METHYLTRANSFERASE-RELATED"/>
    <property type="match status" value="1"/>
</dbReference>
<dbReference type="EMBL" id="QYTW02000005">
    <property type="protein sequence ID" value="RST60254.1"/>
    <property type="molecule type" value="Genomic_DNA"/>
</dbReference>
<dbReference type="GO" id="GO:0008168">
    <property type="term" value="F:methyltransferase activity"/>
    <property type="evidence" value="ECO:0007669"/>
    <property type="project" value="UniProtKB-KW"/>
</dbReference>
<dbReference type="Gene3D" id="3.40.50.150">
    <property type="entry name" value="Vaccinia Virus protein VP39"/>
    <property type="match status" value="1"/>
</dbReference>
<comment type="caution">
    <text evidence="3">The sequence shown here is derived from an EMBL/GenBank/DDBJ whole genome shotgun (WGS) entry which is preliminary data.</text>
</comment>
<dbReference type="InterPro" id="IPR029063">
    <property type="entry name" value="SAM-dependent_MTases_sf"/>
</dbReference>